<dbReference type="AlphaFoldDB" id="A0AAN6S6C0"/>
<evidence type="ECO:0008006" key="4">
    <source>
        <dbReference type="Google" id="ProtNLM"/>
    </source>
</evidence>
<keyword evidence="1" id="KW-0732">Signal</keyword>
<name>A0AAN6S6C0_9PEZI</name>
<gene>
    <name evidence="2" type="ORF">QBC46DRAFT_379305</name>
</gene>
<reference evidence="3" key="1">
    <citation type="journal article" date="2023" name="Mol. Phylogenet. Evol.">
        <title>Genome-scale phylogeny and comparative genomics of the fungal order Sordariales.</title>
        <authorList>
            <person name="Hensen N."/>
            <person name="Bonometti L."/>
            <person name="Westerberg I."/>
            <person name="Brannstrom I.O."/>
            <person name="Guillou S."/>
            <person name="Cros-Aarteil S."/>
            <person name="Calhoun S."/>
            <person name="Haridas S."/>
            <person name="Kuo A."/>
            <person name="Mondo S."/>
            <person name="Pangilinan J."/>
            <person name="Riley R."/>
            <person name="LaButti K."/>
            <person name="Andreopoulos B."/>
            <person name="Lipzen A."/>
            <person name="Chen C."/>
            <person name="Yan M."/>
            <person name="Daum C."/>
            <person name="Ng V."/>
            <person name="Clum A."/>
            <person name="Steindorff A."/>
            <person name="Ohm R.A."/>
            <person name="Martin F."/>
            <person name="Silar P."/>
            <person name="Natvig D.O."/>
            <person name="Lalanne C."/>
            <person name="Gautier V."/>
            <person name="Ament-Velasquez S.L."/>
            <person name="Kruys A."/>
            <person name="Hutchinson M.I."/>
            <person name="Powell A.J."/>
            <person name="Barry K."/>
            <person name="Miller A.N."/>
            <person name="Grigoriev I.V."/>
            <person name="Debuchy R."/>
            <person name="Gladieux P."/>
            <person name="Hiltunen Thoren M."/>
            <person name="Johannesson H."/>
        </authorList>
    </citation>
    <scope>NUCLEOTIDE SEQUENCE [LARGE SCALE GENOMIC DNA]</scope>
    <source>
        <strain evidence="3">CBS 340.73</strain>
    </source>
</reference>
<evidence type="ECO:0000313" key="3">
    <source>
        <dbReference type="Proteomes" id="UP001303473"/>
    </source>
</evidence>
<sequence>MQLIVLSTLSCAQAALTEYLALGSKEIAICGYMLINSGEAVSTSLASYVERWQTSTVHRDICCKNCSLMTQLSKPISKASCQVSDNDLGDEARRT</sequence>
<proteinExistence type="predicted"/>
<feature type="chain" id="PRO_5042853046" description="Polyketide synthase" evidence="1">
    <location>
        <begin position="18"/>
        <end position="95"/>
    </location>
</feature>
<keyword evidence="3" id="KW-1185">Reference proteome</keyword>
<comment type="caution">
    <text evidence="2">The sequence shown here is derived from an EMBL/GenBank/DDBJ whole genome shotgun (WGS) entry which is preliminary data.</text>
</comment>
<protein>
    <recommendedName>
        <fullName evidence="4">Polyketide synthase</fullName>
    </recommendedName>
</protein>
<accession>A0AAN6S6C0</accession>
<organism evidence="2 3">
    <name type="scientific">Diplogelasinospora grovesii</name>
    <dbReference type="NCBI Taxonomy" id="303347"/>
    <lineage>
        <taxon>Eukaryota</taxon>
        <taxon>Fungi</taxon>
        <taxon>Dikarya</taxon>
        <taxon>Ascomycota</taxon>
        <taxon>Pezizomycotina</taxon>
        <taxon>Sordariomycetes</taxon>
        <taxon>Sordariomycetidae</taxon>
        <taxon>Sordariales</taxon>
        <taxon>Diplogelasinosporaceae</taxon>
        <taxon>Diplogelasinospora</taxon>
    </lineage>
</organism>
<evidence type="ECO:0000256" key="1">
    <source>
        <dbReference type="SAM" id="SignalP"/>
    </source>
</evidence>
<dbReference type="Proteomes" id="UP001303473">
    <property type="component" value="Unassembled WGS sequence"/>
</dbReference>
<evidence type="ECO:0000313" key="2">
    <source>
        <dbReference type="EMBL" id="KAK3942737.1"/>
    </source>
</evidence>
<feature type="signal peptide" evidence="1">
    <location>
        <begin position="1"/>
        <end position="17"/>
    </location>
</feature>
<dbReference type="EMBL" id="MU853771">
    <property type="protein sequence ID" value="KAK3942737.1"/>
    <property type="molecule type" value="Genomic_DNA"/>
</dbReference>